<reference evidence="2" key="2">
    <citation type="journal article" date="2021" name="PeerJ">
        <title>Extensive microbial diversity within the chicken gut microbiome revealed by metagenomics and culture.</title>
        <authorList>
            <person name="Gilroy R."/>
            <person name="Ravi A."/>
            <person name="Getino M."/>
            <person name="Pursley I."/>
            <person name="Horton D.L."/>
            <person name="Alikhan N.F."/>
            <person name="Baker D."/>
            <person name="Gharbi K."/>
            <person name="Hall N."/>
            <person name="Watson M."/>
            <person name="Adriaenssens E.M."/>
            <person name="Foster-Nyarko E."/>
            <person name="Jarju S."/>
            <person name="Secka A."/>
            <person name="Antonio M."/>
            <person name="Oren A."/>
            <person name="Chaudhuri R.R."/>
            <person name="La Ragione R."/>
            <person name="Hildebrand F."/>
            <person name="Pallen M.J."/>
        </authorList>
    </citation>
    <scope>NUCLEOTIDE SEQUENCE</scope>
    <source>
        <strain evidence="2">ChiBcec7-5410</strain>
    </source>
</reference>
<feature type="domain" description="Transcription regulator PadR N-terminal" evidence="1">
    <location>
        <begin position="16"/>
        <end position="88"/>
    </location>
</feature>
<dbReference type="SUPFAM" id="SSF46785">
    <property type="entry name" value="Winged helix' DNA-binding domain"/>
    <property type="match status" value="1"/>
</dbReference>
<organism evidence="2 3">
    <name type="scientific">Candidatus Faecivivens stercoripullorum</name>
    <dbReference type="NCBI Taxonomy" id="2840805"/>
    <lineage>
        <taxon>Bacteria</taxon>
        <taxon>Bacillati</taxon>
        <taxon>Bacillota</taxon>
        <taxon>Clostridia</taxon>
        <taxon>Eubacteriales</taxon>
        <taxon>Oscillospiraceae</taxon>
        <taxon>Oscillospiraceae incertae sedis</taxon>
        <taxon>Candidatus Faecivivens</taxon>
    </lineage>
</organism>
<reference evidence="2" key="1">
    <citation type="submission" date="2020-10" db="EMBL/GenBank/DDBJ databases">
        <authorList>
            <person name="Gilroy R."/>
        </authorList>
    </citation>
    <scope>NUCLEOTIDE SEQUENCE</scope>
    <source>
        <strain evidence="2">ChiBcec7-5410</strain>
    </source>
</reference>
<evidence type="ECO:0000313" key="3">
    <source>
        <dbReference type="Proteomes" id="UP000824160"/>
    </source>
</evidence>
<dbReference type="InterPro" id="IPR052509">
    <property type="entry name" value="Metal_resp_DNA-bind_regulator"/>
</dbReference>
<dbReference type="Proteomes" id="UP000824160">
    <property type="component" value="Unassembled WGS sequence"/>
</dbReference>
<dbReference type="Gene3D" id="1.10.10.10">
    <property type="entry name" value="Winged helix-like DNA-binding domain superfamily/Winged helix DNA-binding domain"/>
    <property type="match status" value="1"/>
</dbReference>
<dbReference type="InterPro" id="IPR036390">
    <property type="entry name" value="WH_DNA-bd_sf"/>
</dbReference>
<feature type="non-terminal residue" evidence="2">
    <location>
        <position position="101"/>
    </location>
</feature>
<protein>
    <submittedName>
        <fullName evidence="2">PadR family transcriptional regulator</fullName>
    </submittedName>
</protein>
<evidence type="ECO:0000259" key="1">
    <source>
        <dbReference type="Pfam" id="PF03551"/>
    </source>
</evidence>
<dbReference type="AlphaFoldDB" id="A0A9D1KQH3"/>
<dbReference type="InterPro" id="IPR005149">
    <property type="entry name" value="Tscrpt_reg_PadR_N"/>
</dbReference>
<sequence length="101" mass="11795">MENLTEMLKGVLEGCVLEIISHKETYGYEITRQLNEMGFTDVVEGTVYTILIRLEKNNLVNIEKKPSKLGPPRKFFSLNEAGREELKKFWEKWDFIVSRLA</sequence>
<comment type="caution">
    <text evidence="2">The sequence shown here is derived from an EMBL/GenBank/DDBJ whole genome shotgun (WGS) entry which is preliminary data.</text>
</comment>
<accession>A0A9D1KQH3</accession>
<dbReference type="PANTHER" id="PTHR33169:SF14">
    <property type="entry name" value="TRANSCRIPTIONAL REGULATOR RV3488"/>
    <property type="match status" value="1"/>
</dbReference>
<dbReference type="InterPro" id="IPR036388">
    <property type="entry name" value="WH-like_DNA-bd_sf"/>
</dbReference>
<proteinExistence type="predicted"/>
<dbReference type="EMBL" id="DVLW01000064">
    <property type="protein sequence ID" value="HIT94003.1"/>
    <property type="molecule type" value="Genomic_DNA"/>
</dbReference>
<name>A0A9D1KQH3_9FIRM</name>
<dbReference type="PANTHER" id="PTHR33169">
    <property type="entry name" value="PADR-FAMILY TRANSCRIPTIONAL REGULATOR"/>
    <property type="match status" value="1"/>
</dbReference>
<evidence type="ECO:0000313" key="2">
    <source>
        <dbReference type="EMBL" id="HIT94003.1"/>
    </source>
</evidence>
<dbReference type="Pfam" id="PF03551">
    <property type="entry name" value="PadR"/>
    <property type="match status" value="1"/>
</dbReference>
<gene>
    <name evidence="2" type="ORF">IAC43_02340</name>
</gene>